<sequence length="513" mass="55530">MSDETLTAESLLERLRSDGVNRVGAAFRKPPIPSRILQELTTMPDAPEALDFVAAYPLSPSHLLETLADSNPASSVLAHLAANPRTPPHLLIRFAAHEDPTVRAQAATHPQLPSREVLTLVGNTSAEVRRAVAGSASLRLPHQAALVIDDDSAVRLRLTSQAALPAPVALVLGADDCAVVRLHVIATATVEDDVLEGWAASEDEDVQLALLQRSNMPVEIYHLMVLSPHPAVRRIARTDLDLDDPDLLFLMTHGEIDERAWVASRPLLHRSLQSLLARDAAEEVRKALAANSALDAVIARYFVTLAEEPVCAALALNPALPVDLIEELAATRLPTVLTGLAYRDDLDEKLVTFLIEHSAEFRGHWAMQERVSVALSPEMAQQLGADPLPTVRRLALRACPDWRRADLYDMARDPVASVRLAVLHHPNAPDGLVEDAVDDPDEAVAATAREIQRNRLAAGSTVTAASKISQRDVDVPPAGSTLSGPARTAEPDHSPSRAPAPDILNKLKRIFWQ</sequence>
<evidence type="ECO:0000313" key="3">
    <source>
        <dbReference type="Proteomes" id="UP001218638"/>
    </source>
</evidence>
<dbReference type="InterPro" id="IPR016024">
    <property type="entry name" value="ARM-type_fold"/>
</dbReference>
<evidence type="ECO:0008006" key="4">
    <source>
        <dbReference type="Google" id="ProtNLM"/>
    </source>
</evidence>
<gene>
    <name evidence="2" type="ORF">PXH66_17555</name>
</gene>
<dbReference type="InterPro" id="IPR011989">
    <property type="entry name" value="ARM-like"/>
</dbReference>
<dbReference type="AlphaFoldDB" id="A0AAF0A0C2"/>
<dbReference type="Gene3D" id="1.25.10.10">
    <property type="entry name" value="Leucine-rich Repeat Variant"/>
    <property type="match status" value="2"/>
</dbReference>
<dbReference type="KEGG" id="slom:PXH66_17555"/>
<organism evidence="2 3">
    <name type="scientific">Synoicihabitans lomoniglobus</name>
    <dbReference type="NCBI Taxonomy" id="2909285"/>
    <lineage>
        <taxon>Bacteria</taxon>
        <taxon>Pseudomonadati</taxon>
        <taxon>Verrucomicrobiota</taxon>
        <taxon>Opitutia</taxon>
        <taxon>Opitutales</taxon>
        <taxon>Opitutaceae</taxon>
        <taxon>Synoicihabitans</taxon>
    </lineage>
</organism>
<dbReference type="EMBL" id="CP119075">
    <property type="protein sequence ID" value="WED64147.1"/>
    <property type="molecule type" value="Genomic_DNA"/>
</dbReference>
<reference evidence="2" key="1">
    <citation type="submission" date="2023-03" db="EMBL/GenBank/DDBJ databases">
        <title>Lomoglobus Profundus gen. nov., sp. nov., a novel member of the phylum Verrucomicrobia, isolated from deep-marine sediment of South China Sea.</title>
        <authorList>
            <person name="Ahmad T."/>
            <person name="Ishaq S.E."/>
            <person name="Wang F."/>
        </authorList>
    </citation>
    <scope>NUCLEOTIDE SEQUENCE</scope>
    <source>
        <strain evidence="2">LMO-M01</strain>
    </source>
</reference>
<feature type="region of interest" description="Disordered" evidence="1">
    <location>
        <begin position="467"/>
        <end position="501"/>
    </location>
</feature>
<name>A0AAF0A0C2_9BACT</name>
<evidence type="ECO:0000256" key="1">
    <source>
        <dbReference type="SAM" id="MobiDB-lite"/>
    </source>
</evidence>
<keyword evidence="3" id="KW-1185">Reference proteome</keyword>
<evidence type="ECO:0000313" key="2">
    <source>
        <dbReference type="EMBL" id="WED64147.1"/>
    </source>
</evidence>
<dbReference type="RefSeq" id="WP_330928052.1">
    <property type="nucleotide sequence ID" value="NZ_CP119075.1"/>
</dbReference>
<protein>
    <recommendedName>
        <fullName evidence="4">Leucine rich repeat variant</fullName>
    </recommendedName>
</protein>
<accession>A0AAF0A0C2</accession>
<dbReference type="Proteomes" id="UP001218638">
    <property type="component" value="Chromosome"/>
</dbReference>
<proteinExistence type="predicted"/>
<dbReference type="SUPFAM" id="SSF48371">
    <property type="entry name" value="ARM repeat"/>
    <property type="match status" value="1"/>
</dbReference>